<accession>A0AAD7ZZ74</accession>
<feature type="non-terminal residue" evidence="1">
    <location>
        <position position="1"/>
    </location>
</feature>
<name>A0AAD7ZZ74_DIPPU</name>
<comment type="caution">
    <text evidence="1">The sequence shown here is derived from an EMBL/GenBank/DDBJ whole genome shotgun (WGS) entry which is preliminary data.</text>
</comment>
<dbReference type="AlphaFoldDB" id="A0AAD7ZZ74"/>
<gene>
    <name evidence="1" type="ORF">L9F63_018144</name>
</gene>
<proteinExistence type="predicted"/>
<feature type="non-terminal residue" evidence="1">
    <location>
        <position position="140"/>
    </location>
</feature>
<protein>
    <submittedName>
        <fullName evidence="1">Uncharacterized protein</fullName>
    </submittedName>
</protein>
<dbReference type="EMBL" id="JASPKZ010005677">
    <property type="protein sequence ID" value="KAJ9588488.1"/>
    <property type="molecule type" value="Genomic_DNA"/>
</dbReference>
<reference evidence="1" key="1">
    <citation type="journal article" date="2023" name="IScience">
        <title>Live-bearing cockroach genome reveals convergent evolutionary mechanisms linked to viviparity in insects and beyond.</title>
        <authorList>
            <person name="Fouks B."/>
            <person name="Harrison M.C."/>
            <person name="Mikhailova A.A."/>
            <person name="Marchal E."/>
            <person name="English S."/>
            <person name="Carruthers M."/>
            <person name="Jennings E.C."/>
            <person name="Chiamaka E.L."/>
            <person name="Frigard R.A."/>
            <person name="Pippel M."/>
            <person name="Attardo G.M."/>
            <person name="Benoit J.B."/>
            <person name="Bornberg-Bauer E."/>
            <person name="Tobe S.S."/>
        </authorList>
    </citation>
    <scope>NUCLEOTIDE SEQUENCE</scope>
    <source>
        <strain evidence="1">Stay&amp;Tobe</strain>
    </source>
</reference>
<dbReference type="Proteomes" id="UP001233999">
    <property type="component" value="Unassembled WGS sequence"/>
</dbReference>
<evidence type="ECO:0000313" key="1">
    <source>
        <dbReference type="EMBL" id="KAJ9588488.1"/>
    </source>
</evidence>
<organism evidence="1 2">
    <name type="scientific">Diploptera punctata</name>
    <name type="common">Pacific beetle cockroach</name>
    <dbReference type="NCBI Taxonomy" id="6984"/>
    <lineage>
        <taxon>Eukaryota</taxon>
        <taxon>Metazoa</taxon>
        <taxon>Ecdysozoa</taxon>
        <taxon>Arthropoda</taxon>
        <taxon>Hexapoda</taxon>
        <taxon>Insecta</taxon>
        <taxon>Pterygota</taxon>
        <taxon>Neoptera</taxon>
        <taxon>Polyneoptera</taxon>
        <taxon>Dictyoptera</taxon>
        <taxon>Blattodea</taxon>
        <taxon>Blaberoidea</taxon>
        <taxon>Blaberidae</taxon>
        <taxon>Diplopterinae</taxon>
        <taxon>Diploptera</taxon>
    </lineage>
</organism>
<reference evidence="1" key="2">
    <citation type="submission" date="2023-05" db="EMBL/GenBank/DDBJ databases">
        <authorList>
            <person name="Fouks B."/>
        </authorList>
    </citation>
    <scope>NUCLEOTIDE SEQUENCE</scope>
    <source>
        <strain evidence="1">Stay&amp;Tobe</strain>
        <tissue evidence="1">Testes</tissue>
    </source>
</reference>
<evidence type="ECO:0000313" key="2">
    <source>
        <dbReference type="Proteomes" id="UP001233999"/>
    </source>
</evidence>
<keyword evidence="2" id="KW-1185">Reference proteome</keyword>
<sequence length="140" mass="15760">VYSLSVESVEKLFEISHLAVTKWSHNPFTIVSMRVNSRRYSGCSGVQSYRWLRLDFSIIFIGIDGSVFVKRYSVASWGLGRSPSFPSVIFSWDGESTSAGDVTVVMAFRLMCLVQVALRSIPNIILPPFLASTDSWIHEY</sequence>